<accession>A0A550CLU9</accession>
<feature type="region of interest" description="Disordered" evidence="1">
    <location>
        <begin position="323"/>
        <end position="346"/>
    </location>
</feature>
<sequence length="346" mass="38524">MSSDPLASVFNRAQLTPFDIAYVQYNLVVICLNFVFYGVQTGLFIAAIAVLARKGGRAWILRVAVVVLFVSSTMCAVAQARSYVILMRLYERNPPSIAAKLYHIAIVIEVSNRVNYILSDALVVWRAWVLWSHSRFAKGLLLLCMICSVVGAIFESIWLKPLDIRGDMLFPEILLPLSLFITNLVATVLVGIRVRLHRREVGLTLRPLGTGARMGGVLMLLLESGVAYCVLWAVDCAITAPRLPSEVFGRSLIFESILYLLAGIYPTFVVVLIMLHQRSTAQWMIGSHGRSLETMRFRTRFNNDPLRNSDRGAEDLAMHDMSSVPDGLDEDTFISASTPRKASTVQ</sequence>
<feature type="transmembrane region" description="Helical" evidence="2">
    <location>
        <begin position="217"/>
        <end position="240"/>
    </location>
</feature>
<protein>
    <submittedName>
        <fullName evidence="3">Uncharacterized protein</fullName>
    </submittedName>
</protein>
<dbReference type="OrthoDB" id="3174319at2759"/>
<dbReference type="AlphaFoldDB" id="A0A550CLU9"/>
<feature type="compositionally biased region" description="Polar residues" evidence="1">
    <location>
        <begin position="334"/>
        <end position="346"/>
    </location>
</feature>
<reference evidence="3 4" key="1">
    <citation type="journal article" date="2019" name="New Phytol.">
        <title>Comparative genomics reveals unique wood-decay strategies and fruiting body development in the Schizophyllaceae.</title>
        <authorList>
            <person name="Almasi E."/>
            <person name="Sahu N."/>
            <person name="Krizsan K."/>
            <person name="Balint B."/>
            <person name="Kovacs G.M."/>
            <person name="Kiss B."/>
            <person name="Cseklye J."/>
            <person name="Drula E."/>
            <person name="Henrissat B."/>
            <person name="Nagy I."/>
            <person name="Chovatia M."/>
            <person name="Adam C."/>
            <person name="LaButti K."/>
            <person name="Lipzen A."/>
            <person name="Riley R."/>
            <person name="Grigoriev I.V."/>
            <person name="Nagy L.G."/>
        </authorList>
    </citation>
    <scope>NUCLEOTIDE SEQUENCE [LARGE SCALE GENOMIC DNA]</scope>
    <source>
        <strain evidence="3 4">NL-1724</strain>
    </source>
</reference>
<proteinExistence type="predicted"/>
<name>A0A550CLU9_9AGAR</name>
<keyword evidence="2" id="KW-0812">Transmembrane</keyword>
<evidence type="ECO:0000256" key="2">
    <source>
        <dbReference type="SAM" id="Phobius"/>
    </source>
</evidence>
<keyword evidence="2" id="KW-1133">Transmembrane helix</keyword>
<evidence type="ECO:0000313" key="3">
    <source>
        <dbReference type="EMBL" id="TRM65734.1"/>
    </source>
</evidence>
<organism evidence="3 4">
    <name type="scientific">Schizophyllum amplum</name>
    <dbReference type="NCBI Taxonomy" id="97359"/>
    <lineage>
        <taxon>Eukaryota</taxon>
        <taxon>Fungi</taxon>
        <taxon>Dikarya</taxon>
        <taxon>Basidiomycota</taxon>
        <taxon>Agaricomycotina</taxon>
        <taxon>Agaricomycetes</taxon>
        <taxon>Agaricomycetidae</taxon>
        <taxon>Agaricales</taxon>
        <taxon>Schizophyllaceae</taxon>
        <taxon>Schizophyllum</taxon>
    </lineage>
</organism>
<gene>
    <name evidence="3" type="ORF">BD626DRAFT_191292</name>
</gene>
<comment type="caution">
    <text evidence="3">The sequence shown here is derived from an EMBL/GenBank/DDBJ whole genome shotgun (WGS) entry which is preliminary data.</text>
</comment>
<dbReference type="EMBL" id="VDMD01000004">
    <property type="protein sequence ID" value="TRM65734.1"/>
    <property type="molecule type" value="Genomic_DNA"/>
</dbReference>
<dbReference type="Proteomes" id="UP000320762">
    <property type="component" value="Unassembled WGS sequence"/>
</dbReference>
<feature type="transmembrane region" description="Helical" evidence="2">
    <location>
        <begin position="27"/>
        <end position="52"/>
    </location>
</feature>
<feature type="transmembrane region" description="Helical" evidence="2">
    <location>
        <begin position="173"/>
        <end position="196"/>
    </location>
</feature>
<feature type="transmembrane region" description="Helical" evidence="2">
    <location>
        <begin position="140"/>
        <end position="161"/>
    </location>
</feature>
<feature type="transmembrane region" description="Helical" evidence="2">
    <location>
        <begin position="59"/>
        <end position="81"/>
    </location>
</feature>
<feature type="transmembrane region" description="Helical" evidence="2">
    <location>
        <begin position="252"/>
        <end position="275"/>
    </location>
</feature>
<keyword evidence="2" id="KW-0472">Membrane</keyword>
<evidence type="ECO:0000256" key="1">
    <source>
        <dbReference type="SAM" id="MobiDB-lite"/>
    </source>
</evidence>
<evidence type="ECO:0000313" key="4">
    <source>
        <dbReference type="Proteomes" id="UP000320762"/>
    </source>
</evidence>
<keyword evidence="4" id="KW-1185">Reference proteome</keyword>